<dbReference type="CDD" id="cd10440">
    <property type="entry name" value="GIY-YIG_COG3680"/>
    <property type="match status" value="1"/>
</dbReference>
<evidence type="ECO:0000313" key="2">
    <source>
        <dbReference type="Proteomes" id="UP001198830"/>
    </source>
</evidence>
<comment type="caution">
    <text evidence="1">The sequence shown here is derived from an EMBL/GenBank/DDBJ whole genome shotgun (WGS) entry which is preliminary data.</text>
</comment>
<reference evidence="1 2" key="1">
    <citation type="submission" date="2021-10" db="EMBL/GenBank/DDBJ databases">
        <title>The diversity and Nitrogen Metabolism of Culturable Nitrate-Utilizing Bacteria Within the Oxygen Minimum Zone of the Changjiang (Yangtze River)Estuary.</title>
        <authorList>
            <person name="Zhang D."/>
            <person name="Zheng J."/>
            <person name="Liu S."/>
            <person name="He W."/>
        </authorList>
    </citation>
    <scope>NUCLEOTIDE SEQUENCE [LARGE SCALE GENOMIC DNA]</scope>
    <source>
        <strain evidence="1 2">FXH275-2</strain>
    </source>
</reference>
<dbReference type="RefSeq" id="WP_228228100.1">
    <property type="nucleotide sequence ID" value="NZ_JAJGNP010000024.1"/>
</dbReference>
<protein>
    <submittedName>
        <fullName evidence="1">GIY-YIG nuclease family protein</fullName>
    </submittedName>
</protein>
<gene>
    <name evidence="1" type="ORF">LL253_18440</name>
</gene>
<name>A0ABS8H7Z0_9SPHN</name>
<sequence>MRDWLINDRADLAGFIAASGGGPHYVYLLRMPDGEPKFGGLGTPFYVGIGQGARLFAHEEEARDPARSGAKVETIRSIWAKGGEVVRTIDSVHAVEPWDREEELINSIGRLAEGAGPLTNAQTYAPSLKLNGIELRKYAADHAASGDANAIPAKFKLRHTRLMAGPREPLSRTSVFGKIYTVAEANPGVTGEEFVGLLSAVDFTGNKSAYTQGGQVSASWLVGYIEGGYFRSDRQHLQDYQER</sequence>
<proteinExistence type="predicted"/>
<dbReference type="EMBL" id="JAJGNP010000024">
    <property type="protein sequence ID" value="MCC4234655.1"/>
    <property type="molecule type" value="Genomic_DNA"/>
</dbReference>
<evidence type="ECO:0000313" key="1">
    <source>
        <dbReference type="EMBL" id="MCC4234655.1"/>
    </source>
</evidence>
<dbReference type="Proteomes" id="UP001198830">
    <property type="component" value="Unassembled WGS sequence"/>
</dbReference>
<keyword evidence="2" id="KW-1185">Reference proteome</keyword>
<accession>A0ABS8H7Z0</accession>
<organism evidence="1 2">
    <name type="scientific">Sphingobium soli</name>
    <dbReference type="NCBI Taxonomy" id="1591116"/>
    <lineage>
        <taxon>Bacteria</taxon>
        <taxon>Pseudomonadati</taxon>
        <taxon>Pseudomonadota</taxon>
        <taxon>Alphaproteobacteria</taxon>
        <taxon>Sphingomonadales</taxon>
        <taxon>Sphingomonadaceae</taxon>
        <taxon>Sphingobium</taxon>
    </lineage>
</organism>